<protein>
    <submittedName>
        <fullName evidence="1">Uncharacterized protein</fullName>
    </submittedName>
</protein>
<evidence type="ECO:0000313" key="1">
    <source>
        <dbReference type="EMBL" id="CQI88634.1"/>
    </source>
</evidence>
<name>A0A0U1HQK8_YERRO</name>
<proteinExistence type="predicted"/>
<dbReference type="Proteomes" id="UP000042054">
    <property type="component" value="Unassembled WGS sequence"/>
</dbReference>
<accession>A0A0U1HQK8</accession>
<reference evidence="1 2" key="1">
    <citation type="submission" date="2015-03" db="EMBL/GenBank/DDBJ databases">
        <authorList>
            <person name="Murphy D."/>
        </authorList>
    </citation>
    <scope>NUCLEOTIDE SEQUENCE [LARGE SCALE GENOMIC DNA]</scope>
    <source>
        <strain evidence="1 2">68/02</strain>
    </source>
</reference>
<dbReference type="AlphaFoldDB" id="A0A0U1HQK8"/>
<gene>
    <name evidence="1" type="ORF">ERS008555_00980</name>
</gene>
<sequence>MPVTFLVQSIGRNWLNFSNKKCQQGHLTGIYTLRLEAIGVSYADVSELLSLSETGCCFVPVNYVPECFDVVWAAVLEFQVVSMFPNIQANNREA</sequence>
<organism evidence="1 2">
    <name type="scientific">Yersinia rohdei</name>
    <dbReference type="NCBI Taxonomy" id="29485"/>
    <lineage>
        <taxon>Bacteria</taxon>
        <taxon>Pseudomonadati</taxon>
        <taxon>Pseudomonadota</taxon>
        <taxon>Gammaproteobacteria</taxon>
        <taxon>Enterobacterales</taxon>
        <taxon>Yersiniaceae</taxon>
        <taxon>Yersinia</taxon>
    </lineage>
</organism>
<evidence type="ECO:0000313" key="2">
    <source>
        <dbReference type="Proteomes" id="UP000042054"/>
    </source>
</evidence>
<dbReference type="EMBL" id="CTKE01000004">
    <property type="protein sequence ID" value="CQI88634.1"/>
    <property type="molecule type" value="Genomic_DNA"/>
</dbReference>